<proteinExistence type="predicted"/>
<dbReference type="CDD" id="cd00170">
    <property type="entry name" value="SEC14"/>
    <property type="match status" value="1"/>
</dbReference>
<dbReference type="Gene3D" id="3.40.525.10">
    <property type="entry name" value="CRAL-TRIO lipid binding domain"/>
    <property type="match status" value="1"/>
</dbReference>
<dbReference type="SUPFAM" id="SSF52087">
    <property type="entry name" value="CRAL/TRIO domain"/>
    <property type="match status" value="1"/>
</dbReference>
<evidence type="ECO:0000259" key="2">
    <source>
        <dbReference type="PROSITE" id="PS50191"/>
    </source>
</evidence>
<dbReference type="InterPro" id="IPR036865">
    <property type="entry name" value="CRAL-TRIO_dom_sf"/>
</dbReference>
<dbReference type="PANTHER" id="PTHR23324:SF83">
    <property type="entry name" value="SEC14-LIKE PROTEIN 2"/>
    <property type="match status" value="1"/>
</dbReference>
<reference evidence="3" key="1">
    <citation type="submission" date="2021-11" db="EMBL/GenBank/DDBJ databases">
        <authorList>
            <person name="Schell T."/>
        </authorList>
    </citation>
    <scope>NUCLEOTIDE SEQUENCE</scope>
    <source>
        <strain evidence="3">M5</strain>
    </source>
</reference>
<keyword evidence="4" id="KW-1185">Reference proteome</keyword>
<keyword evidence="1" id="KW-0472">Membrane</keyword>
<evidence type="ECO:0000313" key="3">
    <source>
        <dbReference type="EMBL" id="CAH0111144.1"/>
    </source>
</evidence>
<keyword evidence="1" id="KW-1133">Transmembrane helix</keyword>
<evidence type="ECO:0000313" key="4">
    <source>
        <dbReference type="Proteomes" id="UP000789390"/>
    </source>
</evidence>
<dbReference type="AlphaFoldDB" id="A0A8J2S5W3"/>
<dbReference type="InterPro" id="IPR036598">
    <property type="entry name" value="GOLD_dom_sf"/>
</dbReference>
<dbReference type="PANTHER" id="PTHR23324">
    <property type="entry name" value="SEC14 RELATED PROTEIN"/>
    <property type="match status" value="1"/>
</dbReference>
<accession>A0A8J2S5W3</accession>
<comment type="caution">
    <text evidence="3">The sequence shown here is derived from an EMBL/GenBank/DDBJ whole genome shotgun (WGS) entry which is preliminary data.</text>
</comment>
<dbReference type="PROSITE" id="PS50191">
    <property type="entry name" value="CRAL_TRIO"/>
    <property type="match status" value="1"/>
</dbReference>
<dbReference type="OrthoDB" id="1434354at2759"/>
<feature type="domain" description="CRAL-TRIO" evidence="2">
    <location>
        <begin position="1"/>
        <end position="72"/>
    </location>
</feature>
<dbReference type="GO" id="GO:0005737">
    <property type="term" value="C:cytoplasm"/>
    <property type="evidence" value="ECO:0007669"/>
    <property type="project" value="TreeGrafter"/>
</dbReference>
<evidence type="ECO:0000256" key="1">
    <source>
        <dbReference type="SAM" id="Phobius"/>
    </source>
</evidence>
<dbReference type="Pfam" id="PF00650">
    <property type="entry name" value="CRAL_TRIO"/>
    <property type="match status" value="1"/>
</dbReference>
<keyword evidence="1" id="KW-0812">Transmembrane</keyword>
<sequence length="210" mass="23731">MYPEILYRVYIINAPKIFSILYSVLLPFIDERTKKKIQIFGHDSNQWKTAILEDVAPEELPAMYGGTKTDPDGNPNCISLVNMGGTVPKSYYMSYKLNTSHKKSLSISRGDIETLEFEIKVAGSVLKWDFHSEENDISFAVYRKQGISELFAILPPIRVDCGMSAEEGEIRCDETGDKPKLLSINVVTYQNLKLSHELLIVGEMKETDAE</sequence>
<dbReference type="Gene3D" id="2.60.120.680">
    <property type="entry name" value="GOLD domain"/>
    <property type="match status" value="1"/>
</dbReference>
<dbReference type="EMBL" id="CAKKLH010000310">
    <property type="protein sequence ID" value="CAH0111144.1"/>
    <property type="molecule type" value="Genomic_DNA"/>
</dbReference>
<organism evidence="3 4">
    <name type="scientific">Daphnia galeata</name>
    <dbReference type="NCBI Taxonomy" id="27404"/>
    <lineage>
        <taxon>Eukaryota</taxon>
        <taxon>Metazoa</taxon>
        <taxon>Ecdysozoa</taxon>
        <taxon>Arthropoda</taxon>
        <taxon>Crustacea</taxon>
        <taxon>Branchiopoda</taxon>
        <taxon>Diplostraca</taxon>
        <taxon>Cladocera</taxon>
        <taxon>Anomopoda</taxon>
        <taxon>Daphniidae</taxon>
        <taxon>Daphnia</taxon>
    </lineage>
</organism>
<name>A0A8J2S5W3_9CRUS</name>
<dbReference type="SUPFAM" id="SSF101576">
    <property type="entry name" value="Supernatant protein factor (SPF), C-terminal domain"/>
    <property type="match status" value="1"/>
</dbReference>
<dbReference type="InterPro" id="IPR001251">
    <property type="entry name" value="CRAL-TRIO_dom"/>
</dbReference>
<dbReference type="Proteomes" id="UP000789390">
    <property type="component" value="Unassembled WGS sequence"/>
</dbReference>
<protein>
    <recommendedName>
        <fullName evidence="2">CRAL-TRIO domain-containing protein</fullName>
    </recommendedName>
</protein>
<gene>
    <name evidence="3" type="ORF">DGAL_LOCUS14760</name>
</gene>
<dbReference type="InterPro" id="IPR051064">
    <property type="entry name" value="SEC14/CRAL-TRIO_domain"/>
</dbReference>
<feature type="transmembrane region" description="Helical" evidence="1">
    <location>
        <begin position="6"/>
        <end position="29"/>
    </location>
</feature>